<comment type="caution">
    <text evidence="2">The sequence shown here is derived from an EMBL/GenBank/DDBJ whole genome shotgun (WGS) entry which is preliminary data.</text>
</comment>
<evidence type="ECO:0008006" key="4">
    <source>
        <dbReference type="Google" id="ProtNLM"/>
    </source>
</evidence>
<organism evidence="2 3">
    <name type="scientific">Larkinella arboricola</name>
    <dbReference type="NCBI Taxonomy" id="643671"/>
    <lineage>
        <taxon>Bacteria</taxon>
        <taxon>Pseudomonadati</taxon>
        <taxon>Bacteroidota</taxon>
        <taxon>Cytophagia</taxon>
        <taxon>Cytophagales</taxon>
        <taxon>Spirosomataceae</taxon>
        <taxon>Larkinella</taxon>
    </lineage>
</organism>
<reference evidence="2 3" key="1">
    <citation type="submission" date="2018-06" db="EMBL/GenBank/DDBJ databases">
        <title>Genomic Encyclopedia of Archaeal and Bacterial Type Strains, Phase II (KMG-II): from individual species to whole genera.</title>
        <authorList>
            <person name="Goeker M."/>
        </authorList>
    </citation>
    <scope>NUCLEOTIDE SEQUENCE [LARGE SCALE GENOMIC DNA]</scope>
    <source>
        <strain evidence="2 3">DSM 21851</strain>
    </source>
</reference>
<name>A0A327WFH9_LARAB</name>
<dbReference type="AlphaFoldDB" id="A0A327WFH9"/>
<sequence>MKPIAILFLVQLWAFTSNAQRPFTKSSIRAGLDLMTLDAPDAKDVRYQVRYTKHLFKDRLLIGASIGYFQQNSRKNLYQDIYIDGNKRRRITTDLTLLVDLLPSAKYALRLGGGLSSWYRKDNLWVGSSFSIRPGEPGIFDLKTDREGIREWNIGPHFALEYEQAIANRFAISGRVGWADLQRASISYQVGVGISYWLY</sequence>
<feature type="signal peptide" evidence="1">
    <location>
        <begin position="1"/>
        <end position="19"/>
    </location>
</feature>
<accession>A0A327WFH9</accession>
<dbReference type="RefSeq" id="WP_111631626.1">
    <property type="nucleotide sequence ID" value="NZ_QLMC01000020.1"/>
</dbReference>
<evidence type="ECO:0000256" key="1">
    <source>
        <dbReference type="SAM" id="SignalP"/>
    </source>
</evidence>
<protein>
    <recommendedName>
        <fullName evidence="4">Outer membrane protein with beta-barrel domain</fullName>
    </recommendedName>
</protein>
<feature type="chain" id="PRO_5016304340" description="Outer membrane protein with beta-barrel domain" evidence="1">
    <location>
        <begin position="20"/>
        <end position="199"/>
    </location>
</feature>
<keyword evidence="3" id="KW-1185">Reference proteome</keyword>
<gene>
    <name evidence="2" type="ORF">LX87_05645</name>
</gene>
<dbReference type="OrthoDB" id="954358at2"/>
<proteinExistence type="predicted"/>
<evidence type="ECO:0000313" key="2">
    <source>
        <dbReference type="EMBL" id="RAJ89876.1"/>
    </source>
</evidence>
<keyword evidence="1" id="KW-0732">Signal</keyword>
<dbReference type="EMBL" id="QLMC01000020">
    <property type="protein sequence ID" value="RAJ89876.1"/>
    <property type="molecule type" value="Genomic_DNA"/>
</dbReference>
<dbReference type="Proteomes" id="UP000248790">
    <property type="component" value="Unassembled WGS sequence"/>
</dbReference>
<evidence type="ECO:0000313" key="3">
    <source>
        <dbReference type="Proteomes" id="UP000248790"/>
    </source>
</evidence>